<dbReference type="InterPro" id="IPR029063">
    <property type="entry name" value="SAM-dependent_MTases_sf"/>
</dbReference>
<protein>
    <submittedName>
        <fullName evidence="5">Ankyrin repeat domain-containing protein 50</fullName>
    </submittedName>
</protein>
<dbReference type="PANTHER" id="PTHR24173:SF74">
    <property type="entry name" value="ANKYRIN REPEAT DOMAIN-CONTAINING PROTEIN 16"/>
    <property type="match status" value="1"/>
</dbReference>
<gene>
    <name evidence="5" type="primary">ANKRD50</name>
    <name evidence="5" type="ORF">AK812_SmicGene32594</name>
</gene>
<dbReference type="EMBL" id="LSRX01000923">
    <property type="protein sequence ID" value="OLP86306.1"/>
    <property type="molecule type" value="Genomic_DNA"/>
</dbReference>
<keyword evidence="2 3" id="KW-0040">ANK repeat</keyword>
<sequence length="1364" mass="150229">MLHVRWLSGEEVATLPLEGLRDVRSVKQVLHKEHGLPPRFRQRLLLGSGSLEDAVEVDASMNMQLVLLAFSDTSQEGAGQMVRFAEIGDTKEVEALLQRPQDPDLACVRCQRPLSRAARQGHTAVVHLLLEARAGINLGNGDGTTALMYSAFYGHEEVARVLLDAGADANVLRNDGASACLGAAYQGYLEIVRMLLEARADKDSARNDGATVLMVACYQGHEEVVRLLTEVRAALDRADFSQSTALMCACQEGYLETVRLLIQAGAKTDLADTEGTTALLLACHDGHLEVARLLLEARAQTDPRNDRGITPLMIAAKDGDAAIVRLLLEAGADTGLLDSSGKTALQEDLDVLLVAIAALRYELDEAFGFGCRRMSTMAARYPGGGARYARHRDALPNHDVRRRLTAVYYANDSWREEALFFAGLACVLAEEDGQDGSCMLQAQAHGKDKVAMVEAKQMKAELKHALHQKTWNKGFCKGEPLTEYNFNSFSHGTEIKPDSIKGMTITATRRATQPEPGFGKPCPGPLLVLDTREEFRSVDKDLQRCKECTIAVWSKDGNRRKVNDCGEHPGVLITITFKKLQSLDELELWDLEEPTFVELIGTKNRLLKNISAPDGPGQDGNPAILKLLTTHVRTMKIYLGGSGGIRRFTACRGGSVWGDPHIYTLDGEKFDLYESGTYTVFQYSGQKLQLPQVKGHNKGAKGGKHGMVDWKLYSHYGGPLWTAQGLLLLDHSMGRFRQALELSSKDCQWRSKTGEKGHWEVVKSHGHSLSLLEDEEYITSFEYVTEKKIMLRMNGERGKKDTMVLNTVCKPSGINMRVSMPNMVDSQFLEGQIQVGNGGKHKKKFQTNQGWVKLGGTAEAQDFLDHLETKQTFLEGEGHQARSCDEAERSKAEKLCQKHLGGEMREADGINAQIFEDCVSDVCQGGEEFAKSAAELLADGGCLRAHFPAEVGRRVEGALPNDGSEEGMEVFLAGVWKQPERSQAFAGPDIEEERDWEDGLFASSEDDPRQAIEEMRREEQESVDALLGTVLGRACSGRWVDGTFGRGSLIRGGCSAGVSLGVPEPEDLTQEPTAPDPRKKPQTRCLAVRFAFDVDPKAVLEARKLESEDQRFKIFHRPFAEMNVALEGGMGRGVWLCVIGYTVVRQGEAVQGVLLDVGVSNNQVDDAEHGFRITFDAPLDLRPYGHPFNFFGALEESLNPGHGQPAAEWLQTVSTEELAWVLHQYGEDDPLIADRLAERILQHQKRNGPYKSSGHFAKVVKDIKRLSYPISANIGKYATQGAAMEILEMGGRCVIITFNPAERLSELYPLTATDLNFAVRRVTQPRPPRGLVVRLSQEEPRVRVPSMFFSLAPEAPSSLCCGSA</sequence>
<dbReference type="Pfam" id="PF01795">
    <property type="entry name" value="Methyltransf_5"/>
    <property type="match status" value="1"/>
</dbReference>
<dbReference type="GO" id="GO:0008168">
    <property type="term" value="F:methyltransferase activity"/>
    <property type="evidence" value="ECO:0007669"/>
    <property type="project" value="InterPro"/>
</dbReference>
<accession>A0A1Q9CTR0</accession>
<comment type="caution">
    <text evidence="5">The sequence shown here is derived from an EMBL/GenBank/DDBJ whole genome shotgun (WGS) entry which is preliminary data.</text>
</comment>
<evidence type="ECO:0000256" key="4">
    <source>
        <dbReference type="SAM" id="MobiDB-lite"/>
    </source>
</evidence>
<dbReference type="OrthoDB" id="439808at2759"/>
<feature type="repeat" description="ANK" evidence="3">
    <location>
        <begin position="208"/>
        <end position="240"/>
    </location>
</feature>
<feature type="repeat" description="ANK" evidence="3">
    <location>
        <begin position="274"/>
        <end position="306"/>
    </location>
</feature>
<dbReference type="PROSITE" id="PS50088">
    <property type="entry name" value="ANK_REPEAT"/>
    <property type="match status" value="7"/>
</dbReference>
<feature type="repeat" description="ANK" evidence="3">
    <location>
        <begin position="241"/>
        <end position="273"/>
    </location>
</feature>
<dbReference type="Proteomes" id="UP000186817">
    <property type="component" value="Unassembled WGS sequence"/>
</dbReference>
<dbReference type="InterPro" id="IPR036770">
    <property type="entry name" value="Ankyrin_rpt-contain_sf"/>
</dbReference>
<dbReference type="SMART" id="SM00248">
    <property type="entry name" value="ANK"/>
    <property type="match status" value="7"/>
</dbReference>
<dbReference type="PANTHER" id="PTHR24173">
    <property type="entry name" value="ANKYRIN REPEAT CONTAINING"/>
    <property type="match status" value="1"/>
</dbReference>
<dbReference type="InterPro" id="IPR023397">
    <property type="entry name" value="SAM-dep_MeTrfase_MraW_recog"/>
</dbReference>
<evidence type="ECO:0000313" key="5">
    <source>
        <dbReference type="EMBL" id="OLP86306.1"/>
    </source>
</evidence>
<proteinExistence type="predicted"/>
<evidence type="ECO:0000256" key="2">
    <source>
        <dbReference type="ARBA" id="ARBA00023043"/>
    </source>
</evidence>
<feature type="repeat" description="ANK" evidence="3">
    <location>
        <begin position="142"/>
        <end position="174"/>
    </location>
</feature>
<dbReference type="Gene3D" id="1.10.150.170">
    <property type="entry name" value="Putative methyltransferase TM0872, insert domain"/>
    <property type="match status" value="1"/>
</dbReference>
<name>A0A1Q9CTR0_SYMMI</name>
<dbReference type="InterPro" id="IPR002903">
    <property type="entry name" value="RsmH"/>
</dbReference>
<dbReference type="SUPFAM" id="SSF81799">
    <property type="entry name" value="Putative methyltransferase TM0872, insert domain"/>
    <property type="match status" value="1"/>
</dbReference>
<feature type="repeat" description="ANK" evidence="3">
    <location>
        <begin position="307"/>
        <end position="339"/>
    </location>
</feature>
<evidence type="ECO:0000256" key="3">
    <source>
        <dbReference type="PROSITE-ProRule" id="PRU00023"/>
    </source>
</evidence>
<dbReference type="PROSITE" id="PS50297">
    <property type="entry name" value="ANK_REP_REGION"/>
    <property type="match status" value="5"/>
</dbReference>
<feature type="region of interest" description="Disordered" evidence="4">
    <location>
        <begin position="1061"/>
        <end position="1081"/>
    </location>
</feature>
<dbReference type="Pfam" id="PF12796">
    <property type="entry name" value="Ank_2"/>
    <property type="match status" value="2"/>
</dbReference>
<evidence type="ECO:0000256" key="1">
    <source>
        <dbReference type="ARBA" id="ARBA00022737"/>
    </source>
</evidence>
<feature type="repeat" description="ANK" evidence="3">
    <location>
        <begin position="175"/>
        <end position="207"/>
    </location>
</feature>
<dbReference type="Gene3D" id="3.40.50.150">
    <property type="entry name" value="Vaccinia Virus protein VP39"/>
    <property type="match status" value="1"/>
</dbReference>
<keyword evidence="6" id="KW-1185">Reference proteome</keyword>
<reference evidence="5 6" key="1">
    <citation type="submission" date="2016-02" db="EMBL/GenBank/DDBJ databases">
        <title>Genome analysis of coral dinoflagellate symbionts highlights evolutionary adaptations to a symbiotic lifestyle.</title>
        <authorList>
            <person name="Aranda M."/>
            <person name="Li Y."/>
            <person name="Liew Y.J."/>
            <person name="Baumgarten S."/>
            <person name="Simakov O."/>
            <person name="Wilson M."/>
            <person name="Piel J."/>
            <person name="Ashoor H."/>
            <person name="Bougouffa S."/>
            <person name="Bajic V.B."/>
            <person name="Ryu T."/>
            <person name="Ravasi T."/>
            <person name="Bayer T."/>
            <person name="Micklem G."/>
            <person name="Kim H."/>
            <person name="Bhak J."/>
            <person name="Lajeunesse T.C."/>
            <person name="Voolstra C.R."/>
        </authorList>
    </citation>
    <scope>NUCLEOTIDE SEQUENCE [LARGE SCALE GENOMIC DNA]</scope>
    <source>
        <strain evidence="5 6">CCMP2467</strain>
    </source>
</reference>
<dbReference type="Pfam" id="PF13857">
    <property type="entry name" value="Ank_5"/>
    <property type="match status" value="1"/>
</dbReference>
<dbReference type="Gene3D" id="1.25.40.20">
    <property type="entry name" value="Ankyrin repeat-containing domain"/>
    <property type="match status" value="2"/>
</dbReference>
<dbReference type="SUPFAM" id="SSF48403">
    <property type="entry name" value="Ankyrin repeat"/>
    <property type="match status" value="1"/>
</dbReference>
<feature type="repeat" description="ANK" evidence="3">
    <location>
        <begin position="109"/>
        <end position="141"/>
    </location>
</feature>
<dbReference type="InterPro" id="IPR002110">
    <property type="entry name" value="Ankyrin_rpt"/>
</dbReference>
<organism evidence="5 6">
    <name type="scientific">Symbiodinium microadriaticum</name>
    <name type="common">Dinoflagellate</name>
    <name type="synonym">Zooxanthella microadriatica</name>
    <dbReference type="NCBI Taxonomy" id="2951"/>
    <lineage>
        <taxon>Eukaryota</taxon>
        <taxon>Sar</taxon>
        <taxon>Alveolata</taxon>
        <taxon>Dinophyceae</taxon>
        <taxon>Suessiales</taxon>
        <taxon>Symbiodiniaceae</taxon>
        <taxon>Symbiodinium</taxon>
    </lineage>
</organism>
<keyword evidence="1" id="KW-0677">Repeat</keyword>
<dbReference type="Gene3D" id="2.60.120.620">
    <property type="entry name" value="q2cbj1_9rhob like domain"/>
    <property type="match status" value="1"/>
</dbReference>
<evidence type="ECO:0000313" key="6">
    <source>
        <dbReference type="Proteomes" id="UP000186817"/>
    </source>
</evidence>